<dbReference type="GeneID" id="110193437"/>
<feature type="domain" description="PKAT KLD" evidence="2">
    <location>
        <begin position="115"/>
        <end position="161"/>
    </location>
</feature>
<evidence type="ECO:0000313" key="4">
    <source>
        <dbReference type="RefSeq" id="XP_020820892.1"/>
    </source>
</evidence>
<dbReference type="GO" id="GO:0005886">
    <property type="term" value="C:plasma membrane"/>
    <property type="evidence" value="ECO:0007669"/>
    <property type="project" value="TreeGrafter"/>
</dbReference>
<dbReference type="PANTHER" id="PTHR11861">
    <property type="entry name" value="MELANOCYTE PROTEIN PMEL 17-RELATED"/>
    <property type="match status" value="1"/>
</dbReference>
<gene>
    <name evidence="4" type="primary">TMEM130</name>
</gene>
<proteinExistence type="predicted"/>
<dbReference type="PANTHER" id="PTHR11861:SF10">
    <property type="entry name" value="TRANSMEMBRANE PROTEIN 130"/>
    <property type="match status" value="1"/>
</dbReference>
<keyword evidence="1" id="KW-1133">Transmembrane helix</keyword>
<dbReference type="KEGG" id="pcw:110193437"/>
<organism evidence="3 4">
    <name type="scientific">Phascolarctos cinereus</name>
    <name type="common">Koala</name>
    <dbReference type="NCBI Taxonomy" id="38626"/>
    <lineage>
        <taxon>Eukaryota</taxon>
        <taxon>Metazoa</taxon>
        <taxon>Chordata</taxon>
        <taxon>Craniata</taxon>
        <taxon>Vertebrata</taxon>
        <taxon>Euteleostomi</taxon>
        <taxon>Mammalia</taxon>
        <taxon>Metatheria</taxon>
        <taxon>Diprotodontia</taxon>
        <taxon>Phascolarctidae</taxon>
        <taxon>Phascolarctos</taxon>
    </lineage>
</organism>
<dbReference type="RefSeq" id="XP_020820892.1">
    <property type="nucleotide sequence ID" value="XM_020965233.1"/>
</dbReference>
<accession>A0A6P5IFB6</accession>
<dbReference type="Pfam" id="PF20433">
    <property type="entry name" value="PKAT_KLD"/>
    <property type="match status" value="1"/>
</dbReference>
<keyword evidence="1" id="KW-0472">Membrane</keyword>
<dbReference type="InterPro" id="IPR045219">
    <property type="entry name" value="PKAT"/>
</dbReference>
<keyword evidence="1 4" id="KW-0812">Transmembrane</keyword>
<reference evidence="4" key="1">
    <citation type="submission" date="2025-08" db="UniProtKB">
        <authorList>
            <consortium name="RefSeq"/>
        </authorList>
    </citation>
    <scope>IDENTIFICATION</scope>
    <source>
        <tissue evidence="4">Spleen</tissue>
    </source>
</reference>
<evidence type="ECO:0000259" key="2">
    <source>
        <dbReference type="Pfam" id="PF20433"/>
    </source>
</evidence>
<dbReference type="InterPro" id="IPR035986">
    <property type="entry name" value="PKD_dom_sf"/>
</dbReference>
<protein>
    <submittedName>
        <fullName evidence="4">Transmembrane protein 130</fullName>
    </submittedName>
</protein>
<dbReference type="InterPro" id="IPR046846">
    <property type="entry name" value="PKAT_KLD"/>
</dbReference>
<evidence type="ECO:0000313" key="3">
    <source>
        <dbReference type="Proteomes" id="UP000515140"/>
    </source>
</evidence>
<sequence>MPVENWKYLVASGGLQVAASASASASSVESDKAWVSELKGQQRRQVCIVRSCRRPEYGMQMALAALVTLSRNLVVACFLLVSQARSSADAIRSIQVSGLNETKVMQSVTFSLHITGSSPLTLCWLIKPDCVLLEGNECHLVVVNSTSYNVNHTFKDPGQYCLSVRVQYGINYLHQYHLIKVWATGIHPALFVLPCVLLILGMVSFIVYVTYRNSTQQKDLVEVADFDFSPMSDKSLAGSEPERCCMRLCCHCFLCPLSHHQKTIRESHGLLHPFYKPVKSYSV</sequence>
<name>A0A6P5IFB6_PHACI</name>
<dbReference type="SUPFAM" id="SSF49299">
    <property type="entry name" value="PKD domain"/>
    <property type="match status" value="1"/>
</dbReference>
<evidence type="ECO:0000256" key="1">
    <source>
        <dbReference type="SAM" id="Phobius"/>
    </source>
</evidence>
<dbReference type="InParanoid" id="A0A6P5IFB6"/>
<dbReference type="Proteomes" id="UP000515140">
    <property type="component" value="Unplaced"/>
</dbReference>
<dbReference type="CTD" id="222865"/>
<dbReference type="AlphaFoldDB" id="A0A6P5IFB6"/>
<keyword evidence="3" id="KW-1185">Reference proteome</keyword>
<feature type="transmembrane region" description="Helical" evidence="1">
    <location>
        <begin position="189"/>
        <end position="211"/>
    </location>
</feature>